<feature type="transmembrane region" description="Helical" evidence="6">
    <location>
        <begin position="42"/>
        <end position="66"/>
    </location>
</feature>
<dbReference type="Proteomes" id="UP000002730">
    <property type="component" value="Chromosome"/>
</dbReference>
<comment type="subcellular location">
    <subcellularLocation>
        <location evidence="1">Cell membrane</location>
        <topology evidence="1">Multi-pass membrane protein</topology>
    </subcellularLocation>
</comment>
<dbReference type="InterPro" id="IPR024923">
    <property type="entry name" value="PG_synth_SpoVB"/>
</dbReference>
<feature type="transmembrane region" description="Helical" evidence="6">
    <location>
        <begin position="321"/>
        <end position="340"/>
    </location>
</feature>
<reference evidence="7 8" key="1">
    <citation type="submission" date="2010-08" db="EMBL/GenBank/DDBJ databases">
        <title>Complete sequence of Clostridium cellulovorans 743B.</title>
        <authorList>
            <consortium name="US DOE Joint Genome Institute"/>
            <person name="Lucas S."/>
            <person name="Copeland A."/>
            <person name="Lapidus A."/>
            <person name="Cheng J.-F."/>
            <person name="Bruce D."/>
            <person name="Goodwin L."/>
            <person name="Pitluck S."/>
            <person name="Chertkov O."/>
            <person name="Detter J.C."/>
            <person name="Han C."/>
            <person name="Tapia R."/>
            <person name="Land M."/>
            <person name="Hauser L."/>
            <person name="Chang Y.-J."/>
            <person name="Jeffries C."/>
            <person name="Kyrpides N."/>
            <person name="Ivanova N."/>
            <person name="Mikhailova N."/>
            <person name="Hemme C.L."/>
            <person name="Woyke T."/>
        </authorList>
    </citation>
    <scope>NUCLEOTIDE SEQUENCE [LARGE SCALE GENOMIC DNA]</scope>
    <source>
        <strain evidence="8">ATCC 35296 / DSM 3052 / OCM 3 / 743B</strain>
    </source>
</reference>
<dbReference type="EMBL" id="CP002160">
    <property type="protein sequence ID" value="ADL49866.1"/>
    <property type="molecule type" value="Genomic_DNA"/>
</dbReference>
<keyword evidence="3 6" id="KW-0812">Transmembrane</keyword>
<dbReference type="Pfam" id="PF01943">
    <property type="entry name" value="Polysacc_synt"/>
    <property type="match status" value="1"/>
</dbReference>
<organism evidence="7 8">
    <name type="scientific">Clostridium cellulovorans (strain ATCC 35296 / DSM 3052 / OCM 3 / 743B)</name>
    <dbReference type="NCBI Taxonomy" id="573061"/>
    <lineage>
        <taxon>Bacteria</taxon>
        <taxon>Bacillati</taxon>
        <taxon>Bacillota</taxon>
        <taxon>Clostridia</taxon>
        <taxon>Eubacteriales</taxon>
        <taxon>Clostridiaceae</taxon>
        <taxon>Clostridium</taxon>
    </lineage>
</organism>
<keyword evidence="4 6" id="KW-1133">Transmembrane helix</keyword>
<dbReference type="PIRSF" id="PIRSF038958">
    <property type="entry name" value="PG_synth_SpoVB"/>
    <property type="match status" value="1"/>
</dbReference>
<dbReference type="eggNOG" id="COG2244">
    <property type="taxonomic scope" value="Bacteria"/>
</dbReference>
<dbReference type="STRING" id="573061.Clocel_0077"/>
<dbReference type="GO" id="GO:0005886">
    <property type="term" value="C:plasma membrane"/>
    <property type="evidence" value="ECO:0007669"/>
    <property type="project" value="UniProtKB-SubCell"/>
</dbReference>
<name>D9SMT1_CLOC7</name>
<gene>
    <name evidence="7" type="ordered locus">Clocel_0077</name>
</gene>
<dbReference type="PANTHER" id="PTHR30250:SF21">
    <property type="entry name" value="LIPID II FLIPPASE MURJ"/>
    <property type="match status" value="1"/>
</dbReference>
<feature type="transmembrane region" description="Helical" evidence="6">
    <location>
        <begin position="383"/>
        <end position="403"/>
    </location>
</feature>
<evidence type="ECO:0000313" key="7">
    <source>
        <dbReference type="EMBL" id="ADL49866.1"/>
    </source>
</evidence>
<evidence type="ECO:0000256" key="4">
    <source>
        <dbReference type="ARBA" id="ARBA00022989"/>
    </source>
</evidence>
<evidence type="ECO:0000256" key="3">
    <source>
        <dbReference type="ARBA" id="ARBA00022692"/>
    </source>
</evidence>
<accession>D9SMT1</accession>
<feature type="transmembrane region" description="Helical" evidence="6">
    <location>
        <begin position="287"/>
        <end position="309"/>
    </location>
</feature>
<feature type="transmembrane region" description="Helical" evidence="6">
    <location>
        <begin position="227"/>
        <end position="252"/>
    </location>
</feature>
<evidence type="ECO:0000256" key="5">
    <source>
        <dbReference type="ARBA" id="ARBA00023136"/>
    </source>
</evidence>
<dbReference type="HOGENOM" id="CLU_022017_2_1_9"/>
<dbReference type="RefSeq" id="WP_010076712.1">
    <property type="nucleotide sequence ID" value="NC_014393.1"/>
</dbReference>
<evidence type="ECO:0000256" key="1">
    <source>
        <dbReference type="ARBA" id="ARBA00004651"/>
    </source>
</evidence>
<feature type="transmembrane region" description="Helical" evidence="6">
    <location>
        <begin position="355"/>
        <end position="376"/>
    </location>
</feature>
<feature type="transmembrane region" description="Helical" evidence="6">
    <location>
        <begin position="123"/>
        <end position="142"/>
    </location>
</feature>
<evidence type="ECO:0000256" key="2">
    <source>
        <dbReference type="ARBA" id="ARBA00022475"/>
    </source>
</evidence>
<dbReference type="KEGG" id="ccb:Clocel_0077"/>
<feature type="transmembrane region" description="Helical" evidence="6">
    <location>
        <begin position="409"/>
        <end position="429"/>
    </location>
</feature>
<feature type="transmembrane region" description="Helical" evidence="6">
    <location>
        <begin position="12"/>
        <end position="36"/>
    </location>
</feature>
<sequence>MEKQSTTKGFAILTVATMLGKIFSLLYLPFLIRVLADEGYGIYQATYTVFLFIYGLTSTGISTAVSKYISELTALENYKAVKRAFKLTMLLMFLLGLFMTLVLAFGAKFFANFTEFDEAKISLITLSPTIFLTAVVSVYRGYFQGSHYMTPTAISQVIEQIANVFFSILFAYLWMPKGVEWGVAGATIGTPLGALAALMYLHVVYIKRAKIKMPQSSKIVKAIRNKTIVKNIVNIALPIAISQGVINAAFIVDTKIVMSRLMVAGFSKNEATILFGILAKYNTLSNVPIAIIIALSTSVLPSIAAVIATNNTKAAVAKINYSIKLCLLVAVPCTVGLSALSEPIYRLLLGQGHELMMYGSFIIIIWSLVQIHITILQSINKMYVATILMVIGLIPKILLDYILVVNIHLHIYGVLIANLVYYALPLFLMRNYMRNKLKLRVKILSQFIKPCIASLWMGIAGILSYNGFFKALHIVLPYKLSILIAVSIAIIIAAYLYVTILIFSGVITERDINSISPKIKKLLPKILRRKLIKQTA</sequence>
<keyword evidence="2" id="KW-1003">Cell membrane</keyword>
<keyword evidence="8" id="KW-1185">Reference proteome</keyword>
<protein>
    <submittedName>
        <fullName evidence="7">Polysaccharide biosynthesis protein</fullName>
    </submittedName>
</protein>
<dbReference type="PANTHER" id="PTHR30250">
    <property type="entry name" value="PST FAMILY PREDICTED COLANIC ACID TRANSPORTER"/>
    <property type="match status" value="1"/>
</dbReference>
<feature type="transmembrane region" description="Helical" evidence="6">
    <location>
        <begin position="87"/>
        <end position="111"/>
    </location>
</feature>
<feature type="transmembrane region" description="Helical" evidence="6">
    <location>
        <begin position="450"/>
        <end position="468"/>
    </location>
</feature>
<dbReference type="CDD" id="cd13124">
    <property type="entry name" value="MATE_SpoVB_like"/>
    <property type="match status" value="1"/>
</dbReference>
<dbReference type="InterPro" id="IPR050833">
    <property type="entry name" value="Poly_Biosynth_Transport"/>
</dbReference>
<evidence type="ECO:0000256" key="6">
    <source>
        <dbReference type="SAM" id="Phobius"/>
    </source>
</evidence>
<feature type="transmembrane region" description="Helical" evidence="6">
    <location>
        <begin position="480"/>
        <end position="503"/>
    </location>
</feature>
<dbReference type="AlphaFoldDB" id="D9SMT1"/>
<dbReference type="InterPro" id="IPR002797">
    <property type="entry name" value="Polysacc_synth"/>
</dbReference>
<keyword evidence="5 6" id="KW-0472">Membrane</keyword>
<proteinExistence type="predicted"/>
<feature type="transmembrane region" description="Helical" evidence="6">
    <location>
        <begin position="181"/>
        <end position="206"/>
    </location>
</feature>
<dbReference type="OrthoDB" id="9775950at2"/>
<feature type="transmembrane region" description="Helical" evidence="6">
    <location>
        <begin position="154"/>
        <end position="175"/>
    </location>
</feature>
<evidence type="ECO:0000313" key="8">
    <source>
        <dbReference type="Proteomes" id="UP000002730"/>
    </source>
</evidence>